<comment type="caution">
    <text evidence="1">The sequence shown here is derived from an EMBL/GenBank/DDBJ whole genome shotgun (WGS) entry which is preliminary data.</text>
</comment>
<name>A0A8S3Z5M6_9EUPU</name>
<dbReference type="EMBL" id="CAJHNH020001502">
    <property type="protein sequence ID" value="CAG5123325.1"/>
    <property type="molecule type" value="Genomic_DNA"/>
</dbReference>
<dbReference type="PANTHER" id="PTHR14286">
    <property type="entry name" value="GENE, 49355-RELATED"/>
    <property type="match status" value="1"/>
</dbReference>
<dbReference type="OrthoDB" id="9871079at2759"/>
<reference evidence="1" key="1">
    <citation type="submission" date="2021-04" db="EMBL/GenBank/DDBJ databases">
        <authorList>
            <consortium name="Molecular Ecology Group"/>
        </authorList>
    </citation>
    <scope>NUCLEOTIDE SEQUENCE</scope>
</reference>
<gene>
    <name evidence="1" type="ORF">CUNI_LOCUS8883</name>
</gene>
<evidence type="ECO:0000313" key="1">
    <source>
        <dbReference type="EMBL" id="CAG5123325.1"/>
    </source>
</evidence>
<proteinExistence type="predicted"/>
<protein>
    <submittedName>
        <fullName evidence="1">Uncharacterized protein</fullName>
    </submittedName>
</protein>
<evidence type="ECO:0000313" key="2">
    <source>
        <dbReference type="Proteomes" id="UP000678393"/>
    </source>
</evidence>
<dbReference type="Pfam" id="PF15134">
    <property type="entry name" value="CEP15-like"/>
    <property type="match status" value="1"/>
</dbReference>
<dbReference type="Proteomes" id="UP000678393">
    <property type="component" value="Unassembled WGS sequence"/>
</dbReference>
<organism evidence="1 2">
    <name type="scientific">Candidula unifasciata</name>
    <dbReference type="NCBI Taxonomy" id="100452"/>
    <lineage>
        <taxon>Eukaryota</taxon>
        <taxon>Metazoa</taxon>
        <taxon>Spiralia</taxon>
        <taxon>Lophotrochozoa</taxon>
        <taxon>Mollusca</taxon>
        <taxon>Gastropoda</taxon>
        <taxon>Heterobranchia</taxon>
        <taxon>Euthyneura</taxon>
        <taxon>Panpulmonata</taxon>
        <taxon>Eupulmonata</taxon>
        <taxon>Stylommatophora</taxon>
        <taxon>Helicina</taxon>
        <taxon>Helicoidea</taxon>
        <taxon>Geomitridae</taxon>
        <taxon>Candidula</taxon>
    </lineage>
</organism>
<sequence>MSTMKLDVEGTATSFHARLEHLIARELQLNVLHEEIINKREALLGASRNMLHKTAGQDAVLSNTDATIRNGKLLKDVQSLEETSKHLQEPVSPSFAYLQANYKSMVENMFPIWQKSLEEMQATEITRGTKNR</sequence>
<accession>A0A8S3Z5M6</accession>
<dbReference type="AlphaFoldDB" id="A0A8S3Z5M6"/>
<dbReference type="InterPro" id="IPR028006">
    <property type="entry name" value="CEP15-like"/>
</dbReference>
<dbReference type="PANTHER" id="PTHR14286:SF2">
    <property type="entry name" value="CENTROSOMAL PROTEIN 15 KDA"/>
    <property type="match status" value="1"/>
</dbReference>
<keyword evidence="2" id="KW-1185">Reference proteome</keyword>